<organism evidence="3 4">
    <name type="scientific">Paramecium octaurelia</name>
    <dbReference type="NCBI Taxonomy" id="43137"/>
    <lineage>
        <taxon>Eukaryota</taxon>
        <taxon>Sar</taxon>
        <taxon>Alveolata</taxon>
        <taxon>Ciliophora</taxon>
        <taxon>Intramacronucleata</taxon>
        <taxon>Oligohymenophorea</taxon>
        <taxon>Peniculida</taxon>
        <taxon>Parameciidae</taxon>
        <taxon>Paramecium</taxon>
    </lineage>
</organism>
<evidence type="ECO:0000256" key="1">
    <source>
        <dbReference type="SAM" id="Coils"/>
    </source>
</evidence>
<protein>
    <recommendedName>
        <fullName evidence="2">PARP catalytic domain-containing protein</fullName>
    </recommendedName>
</protein>
<evidence type="ECO:0000313" key="3">
    <source>
        <dbReference type="EMBL" id="CAD8196863.1"/>
    </source>
</evidence>
<evidence type="ECO:0000313" key="4">
    <source>
        <dbReference type="Proteomes" id="UP000683925"/>
    </source>
</evidence>
<sequence>MLQQVLRILQEDQIPQSLQKFEQFKIQNDGAKVLLERANTLSQSDTEMVCRWIINSIEISLENKCLAYNLLGCILDDDDEKIENFRHAFNLAIKNNFDISNPLINIQKVYLRQQKYEKVINCFKYSAPLQGQYKIEALQNVAEAYLGLKQIVQCIDSSKKAYKVSKSLFGINDSKTKEMGENLQLMINNDNLRQTRYLSNQKQNHARRQIYNCYGVGSQVDKRRSLFKNQQLFEVYRKRSNTANQTKVGFSRTERIKNKLLDLSMEEQKLQIIHNNEEKEDENQFKTQGATQRKGPKNNLHIYQLKSQNENNISQQDKMIYIQGYLIQQFLIESAQKEINFRVDDKLFQYQIRSKSVQKETETFEFFQKIQRALDQVTIFLFTCQSQQEAIKIVTILRQDKINKQFSLQLNLQEFELILSSEIDLNDFQCYSNLQKQASKLKSNICQIILIARFALSVNIESMQLQFLEFANNSKYFQLFKEQFQIILGFNPDANIIDPKIKQLQLREEQFEIIVSQPQLKIGSKMMFAVDCTIQFWMNTKTQTINEVEQKVMNIKGQINQIFFSSLKLVLNDSNQIKVWQNFLYQFYQNNPKEGFNINTELVIDLKGEPNLIDEKYKLIEQDLKEFQCKRMSFQVQENIAKILSEKQQYEKRFKSSLGIIAQSIGKCLIQIVGVKDSNIEVDIYINDETKFENISKQLQQEFFSELNHHVEKNLEIKDLYTFIGLSKEQFLEQYQVVVSKCQKEYHFISLNQYLDQIKIIIINTQKYKKENRKTKILECPNILVFNLLKEQQIQQSSIPNDDIQIIYSQNQKIILQGINEQELGNKLKSISQSIQQLENQLTSITCTFQEKQVKFFEKHFKQYCNNLENDRKASIKFHKKINYSLISQVLNSSKSLQLVQTNVILLECDAIVNFIIQSEDKTTMSDLSKRIIDFGGQIYQKSVLNQIKNFNKTQKQFDINTYEFSSFRNIHYIINVVTSPQFTKNIYHYETIKQILDGLFLHIKDSLDIRSLAMTILDDTENQYSDNYSLEIYLKTIINHLFNDNQTIKKVYLAEEKNSRIVQMNSILLNISKCYQPKYQWQWQHYNAFVNYDEDANKQIDEAYERFLQSGQETIIQLKFPLEKKPSTHFVDLQSFTIKDLSSQIEYEIVHNKNIQNNQDRYFINNKLLNEDLIQYFNAMKKKNHLQFEIFWKNLNVVINNQRIFQMNNETQYQRAIQKLPSQQEIKVANQQIAYQLSINSNQESQNQFQIESFNQNLNKNILKEIKQFLESSTIKLKVDIPQISEKNLNSFCQYLETIAQKIIGKIIQGQQIQIVIFKNKQQKLLNQLEQIKNFASYYPKKWIKQEENYIKVPLQCNSKEYNKIIGEFKKTDIGKIKAIFRIQNKTLWNNYIIERNKLFEICEKQNKNLLPIEKKRYLWHGVSSQHPKVIYTSLAEAFDVTFSKVGLWGQGIYFAENASYSRNYSYKLTNEDDSKYANNLVFLYCLVTTGKAEKKIQSVDIRKPSEGYDSVTGLTRGSNIFVLYQMHVRRVYPAYEVIFS</sequence>
<gene>
    <name evidence="3" type="ORF">POCTA_138.1.T1130009</name>
</gene>
<dbReference type="PROSITE" id="PS51059">
    <property type="entry name" value="PARP_CATALYTIC"/>
    <property type="match status" value="1"/>
</dbReference>
<dbReference type="GO" id="GO:0003950">
    <property type="term" value="F:NAD+ poly-ADP-ribosyltransferase activity"/>
    <property type="evidence" value="ECO:0007669"/>
    <property type="project" value="InterPro"/>
</dbReference>
<accession>A0A8S1X4H6</accession>
<dbReference type="GO" id="GO:1990404">
    <property type="term" value="F:NAD+-protein mono-ADP-ribosyltransferase activity"/>
    <property type="evidence" value="ECO:0007669"/>
    <property type="project" value="TreeGrafter"/>
</dbReference>
<dbReference type="GO" id="GO:0005634">
    <property type="term" value="C:nucleus"/>
    <property type="evidence" value="ECO:0007669"/>
    <property type="project" value="TreeGrafter"/>
</dbReference>
<reference evidence="3" key="1">
    <citation type="submission" date="2021-01" db="EMBL/GenBank/DDBJ databases">
        <authorList>
            <consortium name="Genoscope - CEA"/>
            <person name="William W."/>
        </authorList>
    </citation>
    <scope>NUCLEOTIDE SEQUENCE</scope>
</reference>
<dbReference type="Proteomes" id="UP000683925">
    <property type="component" value="Unassembled WGS sequence"/>
</dbReference>
<dbReference type="PANTHER" id="PTHR45740:SF2">
    <property type="entry name" value="POLY [ADP-RIBOSE] POLYMERASE"/>
    <property type="match status" value="1"/>
</dbReference>
<dbReference type="InterPro" id="IPR012317">
    <property type="entry name" value="Poly(ADP-ribose)pol_cat_dom"/>
</dbReference>
<keyword evidence="1" id="KW-0175">Coiled coil</keyword>
<name>A0A8S1X4H6_PAROT</name>
<comment type="caution">
    <text evidence="3">The sequence shown here is derived from an EMBL/GenBank/DDBJ whole genome shotgun (WGS) entry which is preliminary data.</text>
</comment>
<dbReference type="EMBL" id="CAJJDP010000113">
    <property type="protein sequence ID" value="CAD8196863.1"/>
    <property type="molecule type" value="Genomic_DNA"/>
</dbReference>
<evidence type="ECO:0000259" key="2">
    <source>
        <dbReference type="PROSITE" id="PS51059"/>
    </source>
</evidence>
<keyword evidence="4" id="KW-1185">Reference proteome</keyword>
<feature type="coiled-coil region" evidence="1">
    <location>
        <begin position="821"/>
        <end position="848"/>
    </location>
</feature>
<dbReference type="InterPro" id="IPR051712">
    <property type="entry name" value="ARTD-AVP"/>
</dbReference>
<feature type="domain" description="PARP catalytic" evidence="2">
    <location>
        <begin position="1340"/>
        <end position="1542"/>
    </location>
</feature>
<dbReference type="OrthoDB" id="302958at2759"/>
<dbReference type="PANTHER" id="PTHR45740">
    <property type="entry name" value="POLY [ADP-RIBOSE] POLYMERASE"/>
    <property type="match status" value="1"/>
</dbReference>
<proteinExistence type="predicted"/>